<dbReference type="InterPro" id="IPR058031">
    <property type="entry name" value="AAA_lid_NorR"/>
</dbReference>
<proteinExistence type="predicted"/>
<evidence type="ECO:0000256" key="3">
    <source>
        <dbReference type="ARBA" id="ARBA00023015"/>
    </source>
</evidence>
<dbReference type="PANTHER" id="PTHR32071">
    <property type="entry name" value="TRANSCRIPTIONAL REGULATORY PROTEIN"/>
    <property type="match status" value="1"/>
</dbReference>
<comment type="caution">
    <text evidence="6">The sequence shown here is derived from an EMBL/GenBank/DDBJ whole genome shotgun (WGS) entry which is preliminary data.</text>
</comment>
<dbReference type="EMBL" id="JAEQNE010000001">
    <property type="protein sequence ID" value="MBL0390113.1"/>
    <property type="molecule type" value="Genomic_DNA"/>
</dbReference>
<keyword evidence="2" id="KW-0067">ATP-binding</keyword>
<dbReference type="GO" id="GO:0006355">
    <property type="term" value="P:regulation of DNA-templated transcription"/>
    <property type="evidence" value="ECO:0007669"/>
    <property type="project" value="InterPro"/>
</dbReference>
<feature type="domain" description="Sigma-54 factor interaction" evidence="5">
    <location>
        <begin position="1"/>
        <end position="117"/>
    </location>
</feature>
<name>A0A936YTZ6_9BURK</name>
<dbReference type="GO" id="GO:0043565">
    <property type="term" value="F:sequence-specific DNA binding"/>
    <property type="evidence" value="ECO:0007669"/>
    <property type="project" value="InterPro"/>
</dbReference>
<dbReference type="Proteomes" id="UP000599109">
    <property type="component" value="Unassembled WGS sequence"/>
</dbReference>
<evidence type="ECO:0000313" key="7">
    <source>
        <dbReference type="Proteomes" id="UP000599109"/>
    </source>
</evidence>
<dbReference type="InterPro" id="IPR027417">
    <property type="entry name" value="P-loop_NTPase"/>
</dbReference>
<dbReference type="GO" id="GO:0005524">
    <property type="term" value="F:ATP binding"/>
    <property type="evidence" value="ECO:0007669"/>
    <property type="project" value="UniProtKB-KW"/>
</dbReference>
<dbReference type="SUPFAM" id="SSF46689">
    <property type="entry name" value="Homeodomain-like"/>
    <property type="match status" value="1"/>
</dbReference>
<keyword evidence="7" id="KW-1185">Reference proteome</keyword>
<organism evidence="6 7">
    <name type="scientific">Ramlibacter monticola</name>
    <dbReference type="NCBI Taxonomy" id="1926872"/>
    <lineage>
        <taxon>Bacteria</taxon>
        <taxon>Pseudomonadati</taxon>
        <taxon>Pseudomonadota</taxon>
        <taxon>Betaproteobacteria</taxon>
        <taxon>Burkholderiales</taxon>
        <taxon>Comamonadaceae</taxon>
        <taxon>Ramlibacter</taxon>
    </lineage>
</organism>
<dbReference type="PROSITE" id="PS00688">
    <property type="entry name" value="SIGMA54_INTERACT_3"/>
    <property type="match status" value="1"/>
</dbReference>
<evidence type="ECO:0000256" key="1">
    <source>
        <dbReference type="ARBA" id="ARBA00022741"/>
    </source>
</evidence>
<dbReference type="InterPro" id="IPR009057">
    <property type="entry name" value="Homeodomain-like_sf"/>
</dbReference>
<accession>A0A936YTZ6</accession>
<dbReference type="Gene3D" id="1.10.10.60">
    <property type="entry name" value="Homeodomain-like"/>
    <property type="match status" value="1"/>
</dbReference>
<dbReference type="SUPFAM" id="SSF52540">
    <property type="entry name" value="P-loop containing nucleoside triphosphate hydrolases"/>
    <property type="match status" value="1"/>
</dbReference>
<dbReference type="Pfam" id="PF00158">
    <property type="entry name" value="Sigma54_activat"/>
    <property type="match status" value="1"/>
</dbReference>
<dbReference type="Pfam" id="PF25601">
    <property type="entry name" value="AAA_lid_14"/>
    <property type="match status" value="1"/>
</dbReference>
<dbReference type="Pfam" id="PF02954">
    <property type="entry name" value="HTH_8"/>
    <property type="match status" value="1"/>
</dbReference>
<dbReference type="PROSITE" id="PS50045">
    <property type="entry name" value="SIGMA54_INTERACT_4"/>
    <property type="match status" value="1"/>
</dbReference>
<reference evidence="6 7" key="1">
    <citation type="journal article" date="2017" name="Int. J. Syst. Evol. Microbiol.">
        <title>Ramlibacter monticola sp. nov., isolated from forest soil.</title>
        <authorList>
            <person name="Chaudhary D.K."/>
            <person name="Kim J."/>
        </authorList>
    </citation>
    <scope>NUCLEOTIDE SEQUENCE [LARGE SCALE GENOMIC DNA]</scope>
    <source>
        <strain evidence="6 7">KACC 19175</strain>
    </source>
</reference>
<dbReference type="InterPro" id="IPR002078">
    <property type="entry name" value="Sigma_54_int"/>
</dbReference>
<protein>
    <submittedName>
        <fullName evidence="6">Sigma-54-dependent Fis family transcriptional regulator</fullName>
    </submittedName>
</protein>
<evidence type="ECO:0000256" key="4">
    <source>
        <dbReference type="ARBA" id="ARBA00023163"/>
    </source>
</evidence>
<dbReference type="Gene3D" id="1.10.8.60">
    <property type="match status" value="1"/>
</dbReference>
<evidence type="ECO:0000313" key="6">
    <source>
        <dbReference type="EMBL" id="MBL0390113.1"/>
    </source>
</evidence>
<dbReference type="InterPro" id="IPR002197">
    <property type="entry name" value="HTH_Fis"/>
</dbReference>
<gene>
    <name evidence="6" type="ORF">JJ685_03045</name>
</gene>
<keyword evidence="3" id="KW-0805">Transcription regulation</keyword>
<sequence length="210" mass="24237">MRAIQERRIVRVGGETAIPVDVRIVCATNQDLRARVEAGAFREDLYYRINVIHLRVPMLRERREDIPWFERLFLREFTQQHGGEPRLLSPAAEQALVNYPWPGNLRELRHCIERACILWGPARLEPEALFENWPHEAIVHANAAGNLDQYIRDCERQALEHCSNQIGHTATYLGISRKTLWEKMKRLQIHALTSDNSEPASGAARTARQS</sequence>
<keyword evidence="1" id="KW-0547">Nucleotide-binding</keyword>
<keyword evidence="4" id="KW-0804">Transcription</keyword>
<dbReference type="AlphaFoldDB" id="A0A936YTZ6"/>
<evidence type="ECO:0000259" key="5">
    <source>
        <dbReference type="PROSITE" id="PS50045"/>
    </source>
</evidence>
<evidence type="ECO:0000256" key="2">
    <source>
        <dbReference type="ARBA" id="ARBA00022840"/>
    </source>
</evidence>
<dbReference type="InterPro" id="IPR025944">
    <property type="entry name" value="Sigma_54_int_dom_CS"/>
</dbReference>
<dbReference type="Gene3D" id="3.40.50.300">
    <property type="entry name" value="P-loop containing nucleotide triphosphate hydrolases"/>
    <property type="match status" value="1"/>
</dbReference>